<dbReference type="GO" id="GO:0010992">
    <property type="term" value="P:ubiquitin recycling"/>
    <property type="evidence" value="ECO:0007669"/>
    <property type="project" value="TreeGrafter"/>
</dbReference>
<dbReference type="EMBL" id="NAJL01000036">
    <property type="protein sequence ID" value="TKA25333.1"/>
    <property type="molecule type" value="Genomic_DNA"/>
</dbReference>
<dbReference type="InterPro" id="IPR001680">
    <property type="entry name" value="WD40_rpt"/>
</dbReference>
<feature type="repeat" description="WD" evidence="5">
    <location>
        <begin position="11"/>
        <end position="43"/>
    </location>
</feature>
<keyword evidence="2" id="KW-0963">Cytoplasm</keyword>
<feature type="domain" description="PUL" evidence="8">
    <location>
        <begin position="500"/>
        <end position="783"/>
    </location>
</feature>
<name>A0A4U0TSW3_9PEZI</name>
<evidence type="ECO:0000256" key="1">
    <source>
        <dbReference type="ARBA" id="ARBA00004496"/>
    </source>
</evidence>
<dbReference type="SUPFAM" id="SSF50978">
    <property type="entry name" value="WD40 repeat-like"/>
    <property type="match status" value="1"/>
</dbReference>
<sequence length="785" mass="85724">MSADFKLSATLRGHEEDVRALLFPTRQTLFSASRDSTVRKWQLTAPKPPIYDDTIALQGTNWFNGLAYASPCKTYPDGAIAAGGRETFVFIKHVGSDPDVDPHRMLIGHAGNITCVAFSEDGSKVVSGGWDSQAFVWDIEAGSVTAELTGHQGPVWGVMVYDEKMVLTACADKMIRVFDLNGKSLKTIKGHTDVVRCFCKMPKGHWSGAAFASAGNDEVIRLWALDGASMGELEGHTAYIYSLAILPNGDLVSSSEDRTVRIWRKGECIQTITHPAISLWTVATCPETGDIVSGASDNIIRIFTRDPERQADPETLQSFEESNKMYAIPAETASQGQPFQKENLPGPDALQTRIGDRDGQQLFVRENNGDVTAHLWSASANQWNLIGTVVSGEGSGASKKEHDGKEYDYVFDIDIEDGKPPLKLPYNLSESAWDAARRFLERNELPMSYYEQVANWISDNTKGARLGQQDQPPPQQHDPWGTDRRYRPGDVGHSSTSGERKLPQRTYVNILEGNAQNAINKIAESAQQLKDGGKLDPVSQLGEEDFGALRALVNQLTQSPRDPHPTDGQIAALLTAISKWPRQQRVPALAIIARLAVSPSFVSTTCSGDKTVIDTLASAGVFEQRQETANNAVHAIRLLVNLFASESGRLIADGAFDTATKLVRPFAAEPESPAQYKALATLYLNYAILLVSNAPFTESASREARAEVLVVDIANVLECESPHAADPDTLFRTLCALGTLLTLGDKFRTKMKGGIAGTLHFANAKPGAQMPNVKEVMQEIRDELR</sequence>
<dbReference type="AlphaFoldDB" id="A0A4U0TSW3"/>
<dbReference type="PROSITE" id="PS50082">
    <property type="entry name" value="WD_REPEATS_2"/>
    <property type="match status" value="3"/>
</dbReference>
<feature type="repeat" description="WD" evidence="5">
    <location>
        <begin position="106"/>
        <end position="147"/>
    </location>
</feature>
<comment type="subcellular location">
    <subcellularLocation>
        <location evidence="1">Cytoplasm</location>
    </subcellularLocation>
</comment>
<feature type="domain" description="PFU" evidence="7">
    <location>
        <begin position="375"/>
        <end position="471"/>
    </location>
</feature>
<dbReference type="OrthoDB" id="10265988at2759"/>
<feature type="region of interest" description="Disordered" evidence="6">
    <location>
        <begin position="463"/>
        <end position="501"/>
    </location>
</feature>
<feature type="repeat" description="WD" evidence="5">
    <location>
        <begin position="233"/>
        <end position="263"/>
    </location>
</feature>
<evidence type="ECO:0000256" key="3">
    <source>
        <dbReference type="ARBA" id="ARBA00022574"/>
    </source>
</evidence>
<gene>
    <name evidence="9" type="ORF">B0A50_06237</name>
</gene>
<evidence type="ECO:0000256" key="5">
    <source>
        <dbReference type="PROSITE-ProRule" id="PRU00221"/>
    </source>
</evidence>
<reference evidence="9 10" key="1">
    <citation type="submission" date="2017-03" db="EMBL/GenBank/DDBJ databases">
        <title>Genomes of endolithic fungi from Antarctica.</title>
        <authorList>
            <person name="Coleine C."/>
            <person name="Masonjones S."/>
            <person name="Stajich J.E."/>
        </authorList>
    </citation>
    <scope>NUCLEOTIDE SEQUENCE [LARGE SCALE GENOMIC DNA]</scope>
    <source>
        <strain evidence="9 10">CCFEE 6315</strain>
    </source>
</reference>
<dbReference type="CDD" id="cd00200">
    <property type="entry name" value="WD40"/>
    <property type="match status" value="1"/>
</dbReference>
<dbReference type="InterPro" id="IPR015943">
    <property type="entry name" value="WD40/YVTN_repeat-like_dom_sf"/>
</dbReference>
<dbReference type="GO" id="GO:0005634">
    <property type="term" value="C:nucleus"/>
    <property type="evidence" value="ECO:0007669"/>
    <property type="project" value="TreeGrafter"/>
</dbReference>
<comment type="caution">
    <text evidence="9">The sequence shown here is derived from an EMBL/GenBank/DDBJ whole genome shotgun (WGS) entry which is preliminary data.</text>
</comment>
<dbReference type="Pfam" id="PF09070">
    <property type="entry name" value="PFU"/>
    <property type="match status" value="1"/>
</dbReference>
<dbReference type="SMART" id="SM00320">
    <property type="entry name" value="WD40"/>
    <property type="match status" value="6"/>
</dbReference>
<dbReference type="PANTHER" id="PTHR19849:SF0">
    <property type="entry name" value="PHOSPHOLIPASE A-2-ACTIVATING PROTEIN"/>
    <property type="match status" value="1"/>
</dbReference>
<keyword evidence="10" id="KW-1185">Reference proteome</keyword>
<keyword evidence="3 5" id="KW-0853">WD repeat</keyword>
<dbReference type="GO" id="GO:0043130">
    <property type="term" value="F:ubiquitin binding"/>
    <property type="evidence" value="ECO:0007669"/>
    <property type="project" value="TreeGrafter"/>
</dbReference>
<proteinExistence type="predicted"/>
<dbReference type="GO" id="GO:0005737">
    <property type="term" value="C:cytoplasm"/>
    <property type="evidence" value="ECO:0007669"/>
    <property type="project" value="UniProtKB-SubCell"/>
</dbReference>
<evidence type="ECO:0008006" key="11">
    <source>
        <dbReference type="Google" id="ProtNLM"/>
    </source>
</evidence>
<keyword evidence="4" id="KW-0677">Repeat</keyword>
<dbReference type="InterPro" id="IPR036322">
    <property type="entry name" value="WD40_repeat_dom_sf"/>
</dbReference>
<dbReference type="InterPro" id="IPR013535">
    <property type="entry name" value="PUL_dom"/>
</dbReference>
<dbReference type="Proteomes" id="UP000308549">
    <property type="component" value="Unassembled WGS sequence"/>
</dbReference>
<evidence type="ECO:0000313" key="10">
    <source>
        <dbReference type="Proteomes" id="UP000308549"/>
    </source>
</evidence>
<dbReference type="Gene3D" id="2.130.10.10">
    <property type="entry name" value="YVTN repeat-like/Quinoprotein amine dehydrogenase"/>
    <property type="match status" value="1"/>
</dbReference>
<evidence type="ECO:0000313" key="9">
    <source>
        <dbReference type="EMBL" id="TKA25333.1"/>
    </source>
</evidence>
<dbReference type="PROSITE" id="PS51394">
    <property type="entry name" value="PFU"/>
    <property type="match status" value="1"/>
</dbReference>
<evidence type="ECO:0000259" key="7">
    <source>
        <dbReference type="PROSITE" id="PS51394"/>
    </source>
</evidence>
<dbReference type="Gene3D" id="3.10.20.870">
    <property type="entry name" value="PFU (PLAA family ubiquitin binding), C-terminal domain"/>
    <property type="match status" value="1"/>
</dbReference>
<dbReference type="Gene3D" id="1.25.10.10">
    <property type="entry name" value="Leucine-rich Repeat Variant"/>
    <property type="match status" value="1"/>
</dbReference>
<evidence type="ECO:0000259" key="8">
    <source>
        <dbReference type="PROSITE" id="PS51396"/>
    </source>
</evidence>
<dbReference type="PROSITE" id="PS50294">
    <property type="entry name" value="WD_REPEATS_REGION"/>
    <property type="match status" value="2"/>
</dbReference>
<dbReference type="PROSITE" id="PS00678">
    <property type="entry name" value="WD_REPEATS_1"/>
    <property type="match status" value="1"/>
</dbReference>
<accession>A0A4U0TSW3</accession>
<evidence type="ECO:0000256" key="4">
    <source>
        <dbReference type="ARBA" id="ARBA00022737"/>
    </source>
</evidence>
<evidence type="ECO:0000256" key="2">
    <source>
        <dbReference type="ARBA" id="ARBA00022490"/>
    </source>
</evidence>
<feature type="compositionally biased region" description="Basic and acidic residues" evidence="6">
    <location>
        <begin position="480"/>
        <end position="490"/>
    </location>
</feature>
<dbReference type="PANTHER" id="PTHR19849">
    <property type="entry name" value="PHOSPHOLIPASE A-2-ACTIVATING PROTEIN"/>
    <property type="match status" value="1"/>
</dbReference>
<dbReference type="Pfam" id="PF00400">
    <property type="entry name" value="WD40"/>
    <property type="match status" value="5"/>
</dbReference>
<evidence type="ECO:0000256" key="6">
    <source>
        <dbReference type="SAM" id="MobiDB-lite"/>
    </source>
</evidence>
<dbReference type="InterPro" id="IPR015155">
    <property type="entry name" value="PFU"/>
</dbReference>
<dbReference type="Pfam" id="PF08324">
    <property type="entry name" value="PUL"/>
    <property type="match status" value="1"/>
</dbReference>
<dbReference type="GO" id="GO:0043161">
    <property type="term" value="P:proteasome-mediated ubiquitin-dependent protein catabolic process"/>
    <property type="evidence" value="ECO:0007669"/>
    <property type="project" value="TreeGrafter"/>
</dbReference>
<dbReference type="InterPro" id="IPR011989">
    <property type="entry name" value="ARM-like"/>
</dbReference>
<dbReference type="PROSITE" id="PS51396">
    <property type="entry name" value="PUL"/>
    <property type="match status" value="1"/>
</dbReference>
<dbReference type="InterPro" id="IPR019775">
    <property type="entry name" value="WD40_repeat_CS"/>
</dbReference>
<organism evidence="9 10">
    <name type="scientific">Salinomyces thailandicus</name>
    <dbReference type="NCBI Taxonomy" id="706561"/>
    <lineage>
        <taxon>Eukaryota</taxon>
        <taxon>Fungi</taxon>
        <taxon>Dikarya</taxon>
        <taxon>Ascomycota</taxon>
        <taxon>Pezizomycotina</taxon>
        <taxon>Dothideomycetes</taxon>
        <taxon>Dothideomycetidae</taxon>
        <taxon>Mycosphaerellales</taxon>
        <taxon>Teratosphaeriaceae</taxon>
        <taxon>Salinomyces</taxon>
    </lineage>
</organism>
<dbReference type="InterPro" id="IPR038122">
    <property type="entry name" value="PFU_sf"/>
</dbReference>
<protein>
    <recommendedName>
        <fullName evidence="11">Phospholipase A-2-activating protein</fullName>
    </recommendedName>
</protein>